<dbReference type="EC" id="6.3.5.7" evidence="7"/>
<dbReference type="GO" id="GO:0005524">
    <property type="term" value="F:ATP binding"/>
    <property type="evidence" value="ECO:0007669"/>
    <property type="project" value="UniProtKB-KW"/>
</dbReference>
<evidence type="ECO:0000256" key="4">
    <source>
        <dbReference type="ARBA" id="ARBA00022840"/>
    </source>
</evidence>
<dbReference type="Gene3D" id="3.90.1300.10">
    <property type="entry name" value="Amidase signature (AS) domain"/>
    <property type="match status" value="1"/>
</dbReference>
<evidence type="ECO:0000256" key="3">
    <source>
        <dbReference type="ARBA" id="ARBA00022741"/>
    </source>
</evidence>
<dbReference type="GO" id="GO:0006412">
    <property type="term" value="P:translation"/>
    <property type="evidence" value="ECO:0007669"/>
    <property type="project" value="UniProtKB-UniRule"/>
</dbReference>
<dbReference type="PANTHER" id="PTHR11895">
    <property type="entry name" value="TRANSAMIDASE"/>
    <property type="match status" value="1"/>
</dbReference>
<evidence type="ECO:0000259" key="9">
    <source>
        <dbReference type="Pfam" id="PF01425"/>
    </source>
</evidence>
<dbReference type="NCBIfam" id="TIGR00132">
    <property type="entry name" value="gatA"/>
    <property type="match status" value="1"/>
</dbReference>
<dbReference type="InterPro" id="IPR023631">
    <property type="entry name" value="Amidase_dom"/>
</dbReference>
<dbReference type="InterPro" id="IPR004412">
    <property type="entry name" value="GatA"/>
</dbReference>
<dbReference type="PANTHER" id="PTHR11895:SF151">
    <property type="entry name" value="GLUTAMYL-TRNA(GLN) AMIDOTRANSFERASE SUBUNIT A"/>
    <property type="match status" value="1"/>
</dbReference>
<dbReference type="InterPro" id="IPR000120">
    <property type="entry name" value="Amidase"/>
</dbReference>
<dbReference type="Proteomes" id="UP000710385">
    <property type="component" value="Unassembled WGS sequence"/>
</dbReference>
<gene>
    <name evidence="7 10" type="primary">gatA</name>
    <name evidence="10" type="ORF">HS096_04355</name>
</gene>
<protein>
    <recommendedName>
        <fullName evidence="7">Glutamyl-tRNA(Gln) amidotransferase subunit A</fullName>
        <shortName evidence="7">Glu-ADT subunit A</shortName>
        <ecNumber evidence="7">6.3.5.7</ecNumber>
    </recommendedName>
</protein>
<keyword evidence="5 7" id="KW-0648">Protein biosynthesis</keyword>
<comment type="catalytic activity">
    <reaction evidence="6 7">
        <text>L-glutamyl-tRNA(Gln) + L-glutamine + ATP + H2O = L-glutaminyl-tRNA(Gln) + L-glutamate + ADP + phosphate + H(+)</text>
        <dbReference type="Rhea" id="RHEA:17521"/>
        <dbReference type="Rhea" id="RHEA-COMP:9681"/>
        <dbReference type="Rhea" id="RHEA-COMP:9684"/>
        <dbReference type="ChEBI" id="CHEBI:15377"/>
        <dbReference type="ChEBI" id="CHEBI:15378"/>
        <dbReference type="ChEBI" id="CHEBI:29985"/>
        <dbReference type="ChEBI" id="CHEBI:30616"/>
        <dbReference type="ChEBI" id="CHEBI:43474"/>
        <dbReference type="ChEBI" id="CHEBI:58359"/>
        <dbReference type="ChEBI" id="CHEBI:78520"/>
        <dbReference type="ChEBI" id="CHEBI:78521"/>
        <dbReference type="ChEBI" id="CHEBI:456216"/>
        <dbReference type="EC" id="6.3.5.7"/>
    </reaction>
</comment>
<keyword evidence="2 7" id="KW-0436">Ligase</keyword>
<evidence type="ECO:0000256" key="1">
    <source>
        <dbReference type="ARBA" id="ARBA00008069"/>
    </source>
</evidence>
<evidence type="ECO:0000256" key="7">
    <source>
        <dbReference type="HAMAP-Rule" id="MF_00120"/>
    </source>
</evidence>
<comment type="caution">
    <text evidence="10">The sequence shown here is derived from an EMBL/GenBank/DDBJ whole genome shotgun (WGS) entry which is preliminary data.</text>
</comment>
<feature type="region of interest" description="Disordered" evidence="8">
    <location>
        <begin position="137"/>
        <end position="158"/>
    </location>
</feature>
<dbReference type="AlphaFoldDB" id="A0A928TSK5"/>
<sequence length="478" mass="50894">MLDEIRTLGIAGASELLKNGELSSRELTDAYLKEIDSRNPALNAFLDVWHDDARRQANDADERRTRGESLGVLDGIPIAIKDNMLVQGKRCTAGSKILENYIAVNHATVIKKLNGTGAVYLGKTNMDEFAMGSSTENSAFGSVRHPRDPDRVPGGSSGGSAVAVAADLCAAALGSDTGGSIRQPAAFCGIVGFKPTYGRVSRSGLIAMASSFDQIGPMTKSVVDAATLFSAIQGRDSLDQTTANAPLFVPAWRSNLTGVKVGLPAQAWGEGIDKDVRSSVESAVKTLSDLGADIVDVDLPYSNEALAVYYIVMPCEVSANLSRFDGIRYGRREPAPTLLETYLHSRGEGIGPEPRRRILLGTYALSHGYYDAYYRKAKKVQTLIQNAYASALERVDVLVTPTAPTKAFRIGEKVNDPLSMYLEDLFTVGANVAGLPAISVPCGASEGLPVGMHLVGRAFDEASLLAVARAYEEARGNG</sequence>
<dbReference type="Pfam" id="PF01425">
    <property type="entry name" value="Amidase"/>
    <property type="match status" value="1"/>
</dbReference>
<dbReference type="PROSITE" id="PS00571">
    <property type="entry name" value="AMIDASES"/>
    <property type="match status" value="1"/>
</dbReference>
<accession>A0A928TSK5</accession>
<evidence type="ECO:0000256" key="5">
    <source>
        <dbReference type="ARBA" id="ARBA00022917"/>
    </source>
</evidence>
<keyword evidence="3 7" id="KW-0547">Nucleotide-binding</keyword>
<dbReference type="InterPro" id="IPR020556">
    <property type="entry name" value="Amidase_CS"/>
</dbReference>
<comment type="subunit">
    <text evidence="7">Heterotrimer of A, B and C subunits.</text>
</comment>
<evidence type="ECO:0000313" key="11">
    <source>
        <dbReference type="Proteomes" id="UP000710385"/>
    </source>
</evidence>
<feature type="active site" description="Charge relay system" evidence="7">
    <location>
        <position position="156"/>
    </location>
</feature>
<comment type="function">
    <text evidence="7">Allows the formation of correctly charged Gln-tRNA(Gln) through the transamidation of misacylated Glu-tRNA(Gln) in organisms which lack glutaminyl-tRNA synthetase. The reaction takes place in the presence of glutamine and ATP through an activated gamma-phospho-Glu-tRNA(Gln).</text>
</comment>
<evidence type="ECO:0000313" key="10">
    <source>
        <dbReference type="EMBL" id="MBE7525587.1"/>
    </source>
</evidence>
<proteinExistence type="inferred from homology"/>
<comment type="similarity">
    <text evidence="1 7">Belongs to the amidase family. GatA subfamily.</text>
</comment>
<feature type="active site" description="Charge relay system" evidence="7">
    <location>
        <position position="81"/>
    </location>
</feature>
<keyword evidence="4 7" id="KW-0067">ATP-binding</keyword>
<dbReference type="GO" id="GO:0050567">
    <property type="term" value="F:glutaminyl-tRNA synthase (glutamine-hydrolyzing) activity"/>
    <property type="evidence" value="ECO:0007669"/>
    <property type="project" value="UniProtKB-UniRule"/>
</dbReference>
<evidence type="ECO:0000256" key="8">
    <source>
        <dbReference type="SAM" id="MobiDB-lite"/>
    </source>
</evidence>
<dbReference type="SUPFAM" id="SSF75304">
    <property type="entry name" value="Amidase signature (AS) enzymes"/>
    <property type="match status" value="1"/>
</dbReference>
<feature type="domain" description="Amidase" evidence="9">
    <location>
        <begin position="26"/>
        <end position="465"/>
    </location>
</feature>
<name>A0A928TSK5_UNCKA</name>
<evidence type="ECO:0000256" key="2">
    <source>
        <dbReference type="ARBA" id="ARBA00022598"/>
    </source>
</evidence>
<evidence type="ECO:0000256" key="6">
    <source>
        <dbReference type="ARBA" id="ARBA00047407"/>
    </source>
</evidence>
<feature type="active site" description="Acyl-ester intermediate" evidence="7">
    <location>
        <position position="180"/>
    </location>
</feature>
<dbReference type="HAMAP" id="MF_00120">
    <property type="entry name" value="GatA"/>
    <property type="match status" value="1"/>
</dbReference>
<dbReference type="GO" id="GO:0030956">
    <property type="term" value="C:glutamyl-tRNA(Gln) amidotransferase complex"/>
    <property type="evidence" value="ECO:0007669"/>
    <property type="project" value="InterPro"/>
</dbReference>
<dbReference type="InterPro" id="IPR036928">
    <property type="entry name" value="AS_sf"/>
</dbReference>
<organism evidence="10 11">
    <name type="scientific">candidate division WWE3 bacterium</name>
    <dbReference type="NCBI Taxonomy" id="2053526"/>
    <lineage>
        <taxon>Bacteria</taxon>
        <taxon>Katanobacteria</taxon>
    </lineage>
</organism>
<reference evidence="10" key="1">
    <citation type="submission" date="2020-05" db="EMBL/GenBank/DDBJ databases">
        <title>High-Quality Genomes of Partial-Nitritation/Anammox System by Hierarchical Clustering Based Hybrid Assembly.</title>
        <authorList>
            <person name="Liu L."/>
            <person name="Wang Y."/>
            <person name="Che Y."/>
            <person name="Chen Y."/>
            <person name="Xia Y."/>
            <person name="Luo R."/>
            <person name="Cheng S.H."/>
            <person name="Zheng C."/>
            <person name="Zhang T."/>
        </authorList>
    </citation>
    <scope>NUCLEOTIDE SEQUENCE</scope>
    <source>
        <strain evidence="10">H1_PAT1</strain>
    </source>
</reference>
<dbReference type="EMBL" id="JABTTY010000001">
    <property type="protein sequence ID" value="MBE7525587.1"/>
    <property type="molecule type" value="Genomic_DNA"/>
</dbReference>